<gene>
    <name evidence="3" type="ORF">J7I44_05790</name>
</gene>
<keyword evidence="2" id="KW-0732">Signal</keyword>
<reference evidence="3 4" key="1">
    <citation type="submission" date="2021-04" db="EMBL/GenBank/DDBJ databases">
        <authorList>
            <person name="Huq M.A."/>
        </authorList>
    </citation>
    <scope>NUCLEOTIDE SEQUENCE [LARGE SCALE GENOMIC DNA]</scope>
    <source>
        <strain evidence="3 4">MAH-13</strain>
    </source>
</reference>
<organism evidence="3 4">
    <name type="scientific">Frateuria flava</name>
    <dbReference type="NCBI Taxonomy" id="2821489"/>
    <lineage>
        <taxon>Bacteria</taxon>
        <taxon>Pseudomonadati</taxon>
        <taxon>Pseudomonadota</taxon>
        <taxon>Gammaproteobacteria</taxon>
        <taxon>Lysobacterales</taxon>
        <taxon>Rhodanobacteraceae</taxon>
        <taxon>Frateuria</taxon>
    </lineage>
</organism>
<evidence type="ECO:0008006" key="5">
    <source>
        <dbReference type="Google" id="ProtNLM"/>
    </source>
</evidence>
<dbReference type="Proteomes" id="UP000823790">
    <property type="component" value="Unassembled WGS sequence"/>
</dbReference>
<dbReference type="Pfam" id="PF20245">
    <property type="entry name" value="DUF6600"/>
    <property type="match status" value="1"/>
</dbReference>
<feature type="region of interest" description="Disordered" evidence="1">
    <location>
        <begin position="522"/>
        <end position="570"/>
    </location>
</feature>
<feature type="chain" id="PRO_5047408294" description="FecR protein domain-containing protein" evidence="2">
    <location>
        <begin position="31"/>
        <end position="751"/>
    </location>
</feature>
<evidence type="ECO:0000313" key="4">
    <source>
        <dbReference type="Proteomes" id="UP000823790"/>
    </source>
</evidence>
<evidence type="ECO:0000256" key="1">
    <source>
        <dbReference type="SAM" id="MobiDB-lite"/>
    </source>
</evidence>
<feature type="signal peptide" evidence="2">
    <location>
        <begin position="1"/>
        <end position="30"/>
    </location>
</feature>
<feature type="region of interest" description="Disordered" evidence="1">
    <location>
        <begin position="582"/>
        <end position="751"/>
    </location>
</feature>
<feature type="compositionally biased region" description="Low complexity" evidence="1">
    <location>
        <begin position="719"/>
        <end position="737"/>
    </location>
</feature>
<sequence length="751" mass="83604">MRALSNLQLFWRSCAATVLLCGAGALHAQATDDAAGDPPDRVARLSYLEGDVGLLPSGAQDWGDAGINRPLTTGDRLSSSQGARAELELDGAALRLDGDSDVGFLQLDDQLAQLELTQGTLNLTVRQLDDGQSYEIDTPNVALVVDHPGNYRVDVDRDGRSTRITAFDGSATVYGENDARRLVIAGRSYRFGDSALTGVEVEDIAGGDDFDAWCDQRSRRYADSESRRYVSEDVIGYQDLDQYGEWQSDPEYGQVWYPARVDAGWAPYRDGHWAWVGPWGWTWVDDAPWGFAPYHYGRWAWRNRGWCWVPGPIGWRPVYAPALVAFVGGNHWRASIGSAPVGWYPLGPGDVYDPWYRGSRRYYTQVNVTNIHVHNTVIVNRVDRRYRDWHRGIAPPVRALREGGPRGFTAVPGRVFAGADRVQRHRLDIDPRKLDGARLLTRNATPKPTPHSFAPPRGPKARPLPAQGLRREVVARHAPRMERVAERIDTTRPRAAAPTHVRVLRPRADTLPAVAHIAPARRADASPDVRRAPVDMRGSRTGARADHNGRESRGLERSVRTAPREAPLRQGELRSARFVRDHAVRPSADPRPGVSFISSAEADRERAARAVPTLPQVPRIERNDRPRASMQRPDANAGPHLQRAPADARIAPRQTMQRAPDVRGNDRLAQPSNMRRPDFDAALRNRSAPPQPQRFQRPPDFRQMKPVPHAAPAQQRESAPTPRQAPAARSQAPAPAAHPRHVSARRFDPEH</sequence>
<dbReference type="RefSeq" id="WP_209617234.1">
    <property type="nucleotide sequence ID" value="NZ_JAGJRS010000013.1"/>
</dbReference>
<dbReference type="PANTHER" id="PTHR38731:SF3">
    <property type="entry name" value="BLL6125 PROTEIN"/>
    <property type="match status" value="1"/>
</dbReference>
<name>A0ABS4DL80_9GAMM</name>
<evidence type="ECO:0000313" key="3">
    <source>
        <dbReference type="EMBL" id="MBP1473801.1"/>
    </source>
</evidence>
<evidence type="ECO:0000256" key="2">
    <source>
        <dbReference type="SAM" id="SignalP"/>
    </source>
</evidence>
<dbReference type="EMBL" id="JAGJRS010000013">
    <property type="protein sequence ID" value="MBP1473801.1"/>
    <property type="molecule type" value="Genomic_DNA"/>
</dbReference>
<proteinExistence type="predicted"/>
<feature type="region of interest" description="Disordered" evidence="1">
    <location>
        <begin position="441"/>
        <end position="464"/>
    </location>
</feature>
<accession>A0ABS4DL80</accession>
<dbReference type="PANTHER" id="PTHR38731">
    <property type="entry name" value="LIPL45-RELATED LIPOPROTEIN-RELATED"/>
    <property type="match status" value="1"/>
</dbReference>
<dbReference type="InterPro" id="IPR046535">
    <property type="entry name" value="DUF6600"/>
</dbReference>
<protein>
    <recommendedName>
        <fullName evidence="5">FecR protein domain-containing protein</fullName>
    </recommendedName>
</protein>
<keyword evidence="4" id="KW-1185">Reference proteome</keyword>
<comment type="caution">
    <text evidence="3">The sequence shown here is derived from an EMBL/GenBank/DDBJ whole genome shotgun (WGS) entry which is preliminary data.</text>
</comment>